<keyword evidence="3" id="KW-0548">Nucleotidyltransferase</keyword>
<dbReference type="InterPro" id="IPR043502">
    <property type="entry name" value="DNA/RNA_pol_sf"/>
</dbReference>
<evidence type="ECO:0000256" key="3">
    <source>
        <dbReference type="ARBA" id="ARBA00022695"/>
    </source>
</evidence>
<accession>A0A0R1VZK2</accession>
<comment type="caution">
    <text evidence="7">The sequence shown here is derived from an EMBL/GenBank/DDBJ whole genome shotgun (WGS) entry which is preliminary data.</text>
</comment>
<dbReference type="Proteomes" id="UP000051820">
    <property type="component" value="Unassembled WGS sequence"/>
</dbReference>
<proteinExistence type="inferred from homology"/>
<comment type="similarity">
    <text evidence="1">Belongs to the DNA polymerase type-Y family.</text>
</comment>
<keyword evidence="5" id="KW-0239">DNA-directed DNA polymerase</keyword>
<dbReference type="PROSITE" id="PS50173">
    <property type="entry name" value="UMUC"/>
    <property type="match status" value="1"/>
</dbReference>
<dbReference type="GO" id="GO:0003684">
    <property type="term" value="F:damaged DNA binding"/>
    <property type="evidence" value="ECO:0007669"/>
    <property type="project" value="InterPro"/>
</dbReference>
<dbReference type="InterPro" id="IPR050116">
    <property type="entry name" value="DNA_polymerase-Y"/>
</dbReference>
<dbReference type="GO" id="GO:0006260">
    <property type="term" value="P:DNA replication"/>
    <property type="evidence" value="ECO:0007669"/>
    <property type="project" value="UniProtKB-KW"/>
</dbReference>
<feature type="domain" description="UmuC" evidence="6">
    <location>
        <begin position="25"/>
        <end position="217"/>
    </location>
</feature>
<dbReference type="GO" id="GO:0009432">
    <property type="term" value="P:SOS response"/>
    <property type="evidence" value="ECO:0007669"/>
    <property type="project" value="TreeGrafter"/>
</dbReference>
<dbReference type="Gene3D" id="1.10.150.20">
    <property type="entry name" value="5' to 3' exonuclease, C-terminal subdomain"/>
    <property type="match status" value="1"/>
</dbReference>
<dbReference type="Gene3D" id="3.30.70.270">
    <property type="match status" value="1"/>
</dbReference>
<keyword evidence="8" id="KW-1185">Reference proteome</keyword>
<dbReference type="EMBL" id="AZGF01000025">
    <property type="protein sequence ID" value="KRM10789.1"/>
    <property type="molecule type" value="Genomic_DNA"/>
</dbReference>
<gene>
    <name evidence="7" type="ORF">FD16_GL001090</name>
</gene>
<dbReference type="GO" id="GO:0005829">
    <property type="term" value="C:cytosol"/>
    <property type="evidence" value="ECO:0007669"/>
    <property type="project" value="TreeGrafter"/>
</dbReference>
<dbReference type="Gene3D" id="3.40.1170.60">
    <property type="match status" value="1"/>
</dbReference>
<keyword evidence="4" id="KW-0235">DNA replication</keyword>
<dbReference type="GO" id="GO:0042276">
    <property type="term" value="P:error-prone translesion synthesis"/>
    <property type="evidence" value="ECO:0007669"/>
    <property type="project" value="TreeGrafter"/>
</dbReference>
<dbReference type="Gene3D" id="3.30.1490.100">
    <property type="entry name" value="DNA polymerase, Y-family, little finger domain"/>
    <property type="match status" value="1"/>
</dbReference>
<evidence type="ECO:0000256" key="1">
    <source>
        <dbReference type="ARBA" id="ARBA00010945"/>
    </source>
</evidence>
<dbReference type="GO" id="GO:0006281">
    <property type="term" value="P:DNA repair"/>
    <property type="evidence" value="ECO:0007669"/>
    <property type="project" value="InterPro"/>
</dbReference>
<keyword evidence="7" id="KW-0808">Transferase</keyword>
<dbReference type="CDD" id="cd01700">
    <property type="entry name" value="PolY_Pol_V_umuC"/>
    <property type="match status" value="1"/>
</dbReference>
<protein>
    <submittedName>
        <fullName evidence="7">Nucleotidyltransferase DNA polymerase for DNA repair</fullName>
    </submittedName>
</protein>
<dbReference type="GO" id="GO:0003887">
    <property type="term" value="F:DNA-directed DNA polymerase activity"/>
    <property type="evidence" value="ECO:0007669"/>
    <property type="project" value="UniProtKB-KW"/>
</dbReference>
<dbReference type="Pfam" id="PF11799">
    <property type="entry name" value="IMS_C"/>
    <property type="match status" value="1"/>
</dbReference>
<name>A0A0R1VZK2_9LACO</name>
<evidence type="ECO:0000313" key="7">
    <source>
        <dbReference type="EMBL" id="KRM10789.1"/>
    </source>
</evidence>
<dbReference type="PATRIC" id="fig|1423807.3.peg.1110"/>
<organism evidence="7 8">
    <name type="scientific">Paucilactobacillus suebicus DSM 5007 = KCTC 3549</name>
    <dbReference type="NCBI Taxonomy" id="1423807"/>
    <lineage>
        <taxon>Bacteria</taxon>
        <taxon>Bacillati</taxon>
        <taxon>Bacillota</taxon>
        <taxon>Bacilli</taxon>
        <taxon>Lactobacillales</taxon>
        <taxon>Lactobacillaceae</taxon>
        <taxon>Paucilactobacillus</taxon>
    </lineage>
</organism>
<evidence type="ECO:0000259" key="6">
    <source>
        <dbReference type="PROSITE" id="PS50173"/>
    </source>
</evidence>
<dbReference type="InterPro" id="IPR017961">
    <property type="entry name" value="DNA_pol_Y-fam_little_finger"/>
</dbReference>
<dbReference type="SUPFAM" id="SSF56672">
    <property type="entry name" value="DNA/RNA polymerases"/>
    <property type="match status" value="1"/>
</dbReference>
<evidence type="ECO:0000256" key="4">
    <source>
        <dbReference type="ARBA" id="ARBA00022705"/>
    </source>
</evidence>
<dbReference type="InterPro" id="IPR043128">
    <property type="entry name" value="Rev_trsase/Diguanyl_cyclase"/>
</dbReference>
<dbReference type="AlphaFoldDB" id="A0A0R1VZK2"/>
<dbReference type="STRING" id="1423807.FD16_GL001090"/>
<keyword evidence="2" id="KW-0515">Mutator protein</keyword>
<reference evidence="7 8" key="1">
    <citation type="journal article" date="2015" name="Genome Announc.">
        <title>Expanding the biotechnology potential of lactobacilli through comparative genomics of 213 strains and associated genera.</title>
        <authorList>
            <person name="Sun Z."/>
            <person name="Harris H.M."/>
            <person name="McCann A."/>
            <person name="Guo C."/>
            <person name="Argimon S."/>
            <person name="Zhang W."/>
            <person name="Yang X."/>
            <person name="Jeffery I.B."/>
            <person name="Cooney J.C."/>
            <person name="Kagawa T.F."/>
            <person name="Liu W."/>
            <person name="Song Y."/>
            <person name="Salvetti E."/>
            <person name="Wrobel A."/>
            <person name="Rasinkangas P."/>
            <person name="Parkhill J."/>
            <person name="Rea M.C."/>
            <person name="O'Sullivan O."/>
            <person name="Ritari J."/>
            <person name="Douillard F.P."/>
            <person name="Paul Ross R."/>
            <person name="Yang R."/>
            <person name="Briner A.E."/>
            <person name="Felis G.E."/>
            <person name="de Vos W.M."/>
            <person name="Barrangou R."/>
            <person name="Klaenhammer T.R."/>
            <person name="Caufield P.W."/>
            <person name="Cui Y."/>
            <person name="Zhang H."/>
            <person name="O'Toole P.W."/>
        </authorList>
    </citation>
    <scope>NUCLEOTIDE SEQUENCE [LARGE SCALE GENOMIC DNA]</scope>
    <source>
        <strain evidence="7 8">DSM 5007</strain>
    </source>
</reference>
<dbReference type="SUPFAM" id="SSF100879">
    <property type="entry name" value="Lesion bypass DNA polymerase (Y-family), little finger domain"/>
    <property type="match status" value="1"/>
</dbReference>
<sequence>MFDNGKRKVIGVIKMNYESEPQGVFFMIDNKSFYASCESVARGLNPLQSVLVVMSETENTGGGGLILAASPTAKKRYGISNVSRRRDLPNVPEMIIAPPRMNLYIHKNLAVNRTFRDFCADEDCYPYSIDESILDMTKSWQLFGSSPMEVAQEIQHTIRHKYGLYTTVGIGRNPLQAKLALDIFAKHDHNLIGELSYGTFGKKIWPITDLTSVWSIGHRTADHLNRMGIFSMDDLAHCNPYELKSEMGVIGSQLFALSWGIDRSKLSKLINPVDKSWSNSQVLPRDYSIQREIELVISEIGQQVTSRMRHHRQAASVISLGLGFSYSSSEEDGRSGFHRSIKVETTSSTAEINEVLMRLFRQNWEGQSIRNVMVSLSQLSEDTGLQLSLFEAPEPQIKRDNVDRIMDKIRDRFGVTKLIMASSLLRGGTMLERASLVGGHNGGNSYD</sequence>
<dbReference type="InterPro" id="IPR001126">
    <property type="entry name" value="UmuC"/>
</dbReference>
<dbReference type="eggNOG" id="COG0389">
    <property type="taxonomic scope" value="Bacteria"/>
</dbReference>
<evidence type="ECO:0000313" key="8">
    <source>
        <dbReference type="Proteomes" id="UP000051820"/>
    </source>
</evidence>
<dbReference type="PANTHER" id="PTHR11076">
    <property type="entry name" value="DNA REPAIR POLYMERASE UMUC / TRANSFERASE FAMILY MEMBER"/>
    <property type="match status" value="1"/>
</dbReference>
<evidence type="ECO:0000256" key="2">
    <source>
        <dbReference type="ARBA" id="ARBA00022457"/>
    </source>
</evidence>
<evidence type="ECO:0000256" key="5">
    <source>
        <dbReference type="ARBA" id="ARBA00022932"/>
    </source>
</evidence>
<dbReference type="InterPro" id="IPR036775">
    <property type="entry name" value="DNA_pol_Y-fam_lit_finger_sf"/>
</dbReference>
<dbReference type="PANTHER" id="PTHR11076:SF35">
    <property type="entry name" value="DNA REPAIR PROTEIN HOMOLOG YOBH"/>
    <property type="match status" value="1"/>
</dbReference>
<dbReference type="Pfam" id="PF00817">
    <property type="entry name" value="IMS"/>
    <property type="match status" value="1"/>
</dbReference>